<keyword evidence="2" id="KW-1185">Reference proteome</keyword>
<name>A0A9Q0EIL7_9TELE</name>
<comment type="caution">
    <text evidence="1">The sequence shown here is derived from an EMBL/GenBank/DDBJ whole genome shotgun (WGS) entry which is preliminary data.</text>
</comment>
<proteinExistence type="predicted"/>
<dbReference type="OrthoDB" id="8933850at2759"/>
<dbReference type="AlphaFoldDB" id="A0A9Q0EIL7"/>
<gene>
    <name evidence="1" type="ORF">NHX12_028093</name>
</gene>
<evidence type="ECO:0000313" key="2">
    <source>
        <dbReference type="Proteomes" id="UP001148018"/>
    </source>
</evidence>
<accession>A0A9Q0EIL7</accession>
<organism evidence="1 2">
    <name type="scientific">Muraenolepis orangiensis</name>
    <name type="common">Patagonian moray cod</name>
    <dbReference type="NCBI Taxonomy" id="630683"/>
    <lineage>
        <taxon>Eukaryota</taxon>
        <taxon>Metazoa</taxon>
        <taxon>Chordata</taxon>
        <taxon>Craniata</taxon>
        <taxon>Vertebrata</taxon>
        <taxon>Euteleostomi</taxon>
        <taxon>Actinopterygii</taxon>
        <taxon>Neopterygii</taxon>
        <taxon>Teleostei</taxon>
        <taxon>Neoteleostei</taxon>
        <taxon>Acanthomorphata</taxon>
        <taxon>Zeiogadaria</taxon>
        <taxon>Gadariae</taxon>
        <taxon>Gadiformes</taxon>
        <taxon>Muraenolepidoidei</taxon>
        <taxon>Muraenolepididae</taxon>
        <taxon>Muraenolepis</taxon>
    </lineage>
</organism>
<dbReference type="Proteomes" id="UP001148018">
    <property type="component" value="Unassembled WGS sequence"/>
</dbReference>
<dbReference type="EMBL" id="JANIIK010000043">
    <property type="protein sequence ID" value="KAJ3606050.1"/>
    <property type="molecule type" value="Genomic_DNA"/>
</dbReference>
<evidence type="ECO:0000313" key="1">
    <source>
        <dbReference type="EMBL" id="KAJ3606050.1"/>
    </source>
</evidence>
<sequence length="128" mass="14083">MSEIIEDLNELKVYAVNGELIPFDGWVAIMTNLPGNRVFPSFLVTSLAMERPLVGFNVLEEIIQGQPERLICTLVKLLCDAISVPVEKAKAIVSFIQTVEPISLLTAAYRVLGTLDTEIRLITSLPAI</sequence>
<reference evidence="1" key="1">
    <citation type="submission" date="2022-07" db="EMBL/GenBank/DDBJ databases">
        <title>Chromosome-level genome of Muraenolepis orangiensis.</title>
        <authorList>
            <person name="Kim J."/>
        </authorList>
    </citation>
    <scope>NUCLEOTIDE SEQUENCE</scope>
    <source>
        <strain evidence="1">KU_S4_2022</strain>
        <tissue evidence="1">Muscle</tissue>
    </source>
</reference>
<protein>
    <submittedName>
        <fullName evidence="1">Uncharacterized protein</fullName>
    </submittedName>
</protein>